<evidence type="ECO:0000256" key="5">
    <source>
        <dbReference type="ARBA" id="ARBA00023143"/>
    </source>
</evidence>
<feature type="transmembrane region" description="Helical" evidence="7">
    <location>
        <begin position="56"/>
        <end position="78"/>
    </location>
</feature>
<evidence type="ECO:0000256" key="1">
    <source>
        <dbReference type="ARBA" id="ARBA00022475"/>
    </source>
</evidence>
<dbReference type="NCBIfam" id="TIGR03500">
    <property type="entry name" value="FliO_TIGR"/>
    <property type="match status" value="1"/>
</dbReference>
<proteinExistence type="inferred from homology"/>
<comment type="similarity">
    <text evidence="6 7">Belongs to the FliO/MopB family.</text>
</comment>
<comment type="caution">
    <text evidence="8">The sequence shown here is derived from an EMBL/GenBank/DDBJ whole genome shotgun (WGS) entry which is preliminary data.</text>
</comment>
<sequence length="162" mass="17340">MTLGQRRSNIYQTGTGCGLIRIRNPGFMPLAAGGILIPSLSVAEPSAQNAQMAAGYLTQLVGGLALVILVIIILAWILRRMPGVPGQGPQVIEILAVRAVGARERLLLVQIGEEQILVGLTPTGMRHLHTLRQPVERPSAEDWPSDFAGLLNRVRAKTGPKA</sequence>
<organism evidence="8 9">
    <name type="scientific">Thiobaca trueperi</name>
    <dbReference type="NCBI Taxonomy" id="127458"/>
    <lineage>
        <taxon>Bacteria</taxon>
        <taxon>Pseudomonadati</taxon>
        <taxon>Pseudomonadota</taxon>
        <taxon>Gammaproteobacteria</taxon>
        <taxon>Chromatiales</taxon>
        <taxon>Chromatiaceae</taxon>
        <taxon>Thiobaca</taxon>
    </lineage>
</organism>
<evidence type="ECO:0000313" key="8">
    <source>
        <dbReference type="EMBL" id="TCT21246.1"/>
    </source>
</evidence>
<gene>
    <name evidence="8" type="ORF">EDC35_104101</name>
</gene>
<dbReference type="AlphaFoldDB" id="A0A4R3N048"/>
<dbReference type="InterPro" id="IPR022781">
    <property type="entry name" value="Flagellar_biosynth_FliO"/>
</dbReference>
<comment type="subcellular location">
    <subcellularLocation>
        <location evidence="7">Cell membrane</location>
    </subcellularLocation>
    <subcellularLocation>
        <location evidence="7">Bacterial flagellum basal body</location>
    </subcellularLocation>
</comment>
<accession>A0A4R3N048</accession>
<evidence type="ECO:0000256" key="4">
    <source>
        <dbReference type="ARBA" id="ARBA00023136"/>
    </source>
</evidence>
<dbReference type="Proteomes" id="UP000295717">
    <property type="component" value="Unassembled WGS sequence"/>
</dbReference>
<evidence type="ECO:0000313" key="9">
    <source>
        <dbReference type="Proteomes" id="UP000295717"/>
    </source>
</evidence>
<dbReference type="PANTHER" id="PTHR38766">
    <property type="entry name" value="FLAGELLAR PROTEIN FLIO"/>
    <property type="match status" value="1"/>
</dbReference>
<evidence type="ECO:0000256" key="2">
    <source>
        <dbReference type="ARBA" id="ARBA00022692"/>
    </source>
</evidence>
<keyword evidence="1 7" id="KW-1003">Cell membrane</keyword>
<dbReference type="GO" id="GO:0005886">
    <property type="term" value="C:plasma membrane"/>
    <property type="evidence" value="ECO:0007669"/>
    <property type="project" value="UniProtKB-SubCell"/>
</dbReference>
<dbReference type="EMBL" id="SMAO01000004">
    <property type="protein sequence ID" value="TCT21246.1"/>
    <property type="molecule type" value="Genomic_DNA"/>
</dbReference>
<keyword evidence="3 7" id="KW-1133">Transmembrane helix</keyword>
<evidence type="ECO:0000256" key="6">
    <source>
        <dbReference type="ARBA" id="ARBA00037937"/>
    </source>
</evidence>
<keyword evidence="8" id="KW-0969">Cilium</keyword>
<name>A0A4R3N048_9GAMM</name>
<dbReference type="Pfam" id="PF04347">
    <property type="entry name" value="FliO"/>
    <property type="match status" value="1"/>
</dbReference>
<evidence type="ECO:0000256" key="3">
    <source>
        <dbReference type="ARBA" id="ARBA00022989"/>
    </source>
</evidence>
<keyword evidence="5 7" id="KW-0975">Bacterial flagellum</keyword>
<dbReference type="GO" id="GO:0044781">
    <property type="term" value="P:bacterial-type flagellum organization"/>
    <property type="evidence" value="ECO:0007669"/>
    <property type="project" value="UniProtKB-UniRule"/>
</dbReference>
<keyword evidence="4 7" id="KW-0472">Membrane</keyword>
<reference evidence="8 9" key="1">
    <citation type="submission" date="2019-03" db="EMBL/GenBank/DDBJ databases">
        <title>Genomic Encyclopedia of Type Strains, Phase IV (KMG-IV): sequencing the most valuable type-strain genomes for metagenomic binning, comparative biology and taxonomic classification.</title>
        <authorList>
            <person name="Goeker M."/>
        </authorList>
    </citation>
    <scope>NUCLEOTIDE SEQUENCE [LARGE SCALE GENOMIC DNA]</scope>
    <source>
        <strain evidence="8 9">DSM 13587</strain>
    </source>
</reference>
<dbReference type="InterPro" id="IPR052205">
    <property type="entry name" value="FliO/MopB"/>
</dbReference>
<dbReference type="GO" id="GO:0009425">
    <property type="term" value="C:bacterial-type flagellum basal body"/>
    <property type="evidence" value="ECO:0007669"/>
    <property type="project" value="UniProtKB-SubCell"/>
</dbReference>
<keyword evidence="8" id="KW-0966">Cell projection</keyword>
<evidence type="ECO:0000256" key="7">
    <source>
        <dbReference type="RuleBase" id="RU362064"/>
    </source>
</evidence>
<keyword evidence="2 7" id="KW-0812">Transmembrane</keyword>
<protein>
    <recommendedName>
        <fullName evidence="7">Flagellar protein</fullName>
    </recommendedName>
</protein>
<dbReference type="PANTHER" id="PTHR38766:SF1">
    <property type="entry name" value="FLAGELLAR PROTEIN FLIO"/>
    <property type="match status" value="1"/>
</dbReference>
<keyword evidence="9" id="KW-1185">Reference proteome</keyword>
<keyword evidence="8" id="KW-0282">Flagellum</keyword>